<evidence type="ECO:0000313" key="1">
    <source>
        <dbReference type="Proteomes" id="UP000818029"/>
    </source>
</evidence>
<accession>A0ABM2ZVW0</accession>
<gene>
    <name evidence="2" type="primary">LOC121215473</name>
</gene>
<organism evidence="1 2">
    <name type="scientific">Gossypium hirsutum</name>
    <name type="common">Upland cotton</name>
    <name type="synonym">Gossypium mexicanum</name>
    <dbReference type="NCBI Taxonomy" id="3635"/>
    <lineage>
        <taxon>Eukaryota</taxon>
        <taxon>Viridiplantae</taxon>
        <taxon>Streptophyta</taxon>
        <taxon>Embryophyta</taxon>
        <taxon>Tracheophyta</taxon>
        <taxon>Spermatophyta</taxon>
        <taxon>Magnoliopsida</taxon>
        <taxon>eudicotyledons</taxon>
        <taxon>Gunneridae</taxon>
        <taxon>Pentapetalae</taxon>
        <taxon>rosids</taxon>
        <taxon>malvids</taxon>
        <taxon>Malvales</taxon>
        <taxon>Malvaceae</taxon>
        <taxon>Malvoideae</taxon>
        <taxon>Gossypium</taxon>
    </lineage>
</organism>
<reference evidence="2" key="2">
    <citation type="submission" date="2025-08" db="UniProtKB">
        <authorList>
            <consortium name="RefSeq"/>
        </authorList>
    </citation>
    <scope>IDENTIFICATION</scope>
</reference>
<protein>
    <submittedName>
        <fullName evidence="2">Uncharacterized protein</fullName>
    </submittedName>
</protein>
<dbReference type="GeneID" id="121215473"/>
<reference evidence="1" key="1">
    <citation type="journal article" date="2020" name="Nat. Genet.">
        <title>Genomic diversifications of five Gossypium allopolyploid species and their impact on cotton improvement.</title>
        <authorList>
            <person name="Chen Z.J."/>
            <person name="Sreedasyam A."/>
            <person name="Ando A."/>
            <person name="Song Q."/>
            <person name="De Santiago L.M."/>
            <person name="Hulse-Kemp A.M."/>
            <person name="Ding M."/>
            <person name="Ye W."/>
            <person name="Kirkbride R.C."/>
            <person name="Jenkins J."/>
            <person name="Plott C."/>
            <person name="Lovell J."/>
            <person name="Lin Y.M."/>
            <person name="Vaughn R."/>
            <person name="Liu B."/>
            <person name="Simpson S."/>
            <person name="Scheffler B.E."/>
            <person name="Wen L."/>
            <person name="Saski C.A."/>
            <person name="Grover C.E."/>
            <person name="Hu G."/>
            <person name="Conover J.L."/>
            <person name="Carlson J.W."/>
            <person name="Shu S."/>
            <person name="Boston L.B."/>
            <person name="Williams M."/>
            <person name="Peterson D.G."/>
            <person name="McGee K."/>
            <person name="Jones D.C."/>
            <person name="Wendel J.F."/>
            <person name="Stelly D.M."/>
            <person name="Grimwood J."/>
            <person name="Schmutz J."/>
        </authorList>
    </citation>
    <scope>NUCLEOTIDE SEQUENCE [LARGE SCALE GENOMIC DNA]</scope>
    <source>
        <strain evidence="1">cv. TM-1</strain>
    </source>
</reference>
<dbReference type="Proteomes" id="UP000818029">
    <property type="component" value="Chromosome D03"/>
</dbReference>
<sequence length="174" mass="20047">MLSNNLSEYFNKFILGAKDKLILTCVDTIMTKIIQRIAQKKEAKKVIEPLCPKIQKKLDTKTELCNRNSINVLTIMMMLQERLESYADPCYPKTTYISIYSHLIKPIRGAKQWSQVQSIEPIQPLLLRRPPGKPRKARKKGVDEAQLLVKDGRGGHANELHEMWWSIGPQCQNM</sequence>
<evidence type="ECO:0000313" key="2">
    <source>
        <dbReference type="RefSeq" id="XP_040945988.1"/>
    </source>
</evidence>
<name>A0ABM2ZVW0_GOSHI</name>
<dbReference type="RefSeq" id="XP_040945988.1">
    <property type="nucleotide sequence ID" value="XM_041090054.1"/>
</dbReference>
<proteinExistence type="predicted"/>
<keyword evidence="1" id="KW-1185">Reference proteome</keyword>